<feature type="compositionally biased region" description="Low complexity" evidence="9">
    <location>
        <begin position="292"/>
        <end position="303"/>
    </location>
</feature>
<dbReference type="Pfam" id="PF01541">
    <property type="entry name" value="GIY-YIG"/>
    <property type="match status" value="1"/>
</dbReference>
<keyword evidence="5 8" id="KW-0233">DNA recombination</keyword>
<keyword evidence="1 8" id="KW-0540">Nuclease</keyword>
<evidence type="ECO:0000256" key="2">
    <source>
        <dbReference type="ARBA" id="ARBA00022759"/>
    </source>
</evidence>
<name>A0AAV5ERY7_ELECO</name>
<dbReference type="EC" id="3.1.-.-" evidence="8"/>
<keyword evidence="3 8" id="KW-0227">DNA damage</keyword>
<dbReference type="HAMAP" id="MF_03100">
    <property type="entry name" value="Endonuc_su_Slx1"/>
    <property type="match status" value="1"/>
</dbReference>
<reference evidence="11" key="1">
    <citation type="journal article" date="2018" name="DNA Res.">
        <title>Multiple hybrid de novo genome assembly of finger millet, an orphan allotetraploid crop.</title>
        <authorList>
            <person name="Hatakeyama M."/>
            <person name="Aluri S."/>
            <person name="Balachadran M.T."/>
            <person name="Sivarajan S.R."/>
            <person name="Patrignani A."/>
            <person name="Gruter S."/>
            <person name="Poveda L."/>
            <person name="Shimizu-Inatsugi R."/>
            <person name="Baeten J."/>
            <person name="Francoijs K.J."/>
            <person name="Nataraja K.N."/>
            <person name="Reddy Y.A.N."/>
            <person name="Phadnis S."/>
            <person name="Ravikumar R.L."/>
            <person name="Schlapbach R."/>
            <person name="Sreeman S.M."/>
            <person name="Shimizu K.K."/>
        </authorList>
    </citation>
    <scope>NUCLEOTIDE SEQUENCE</scope>
</reference>
<dbReference type="InterPro" id="IPR050381">
    <property type="entry name" value="SLX1_endonuclease"/>
</dbReference>
<gene>
    <name evidence="11" type="primary">gb12754</name>
    <name evidence="11" type="ORF">PR202_gb12754</name>
</gene>
<dbReference type="GO" id="GO:0000724">
    <property type="term" value="P:double-strand break repair via homologous recombination"/>
    <property type="evidence" value="ECO:0007669"/>
    <property type="project" value="TreeGrafter"/>
</dbReference>
<keyword evidence="7 8" id="KW-0539">Nucleus</keyword>
<organism evidence="11 12">
    <name type="scientific">Eleusine coracana subsp. coracana</name>
    <dbReference type="NCBI Taxonomy" id="191504"/>
    <lineage>
        <taxon>Eukaryota</taxon>
        <taxon>Viridiplantae</taxon>
        <taxon>Streptophyta</taxon>
        <taxon>Embryophyta</taxon>
        <taxon>Tracheophyta</taxon>
        <taxon>Spermatophyta</taxon>
        <taxon>Magnoliopsida</taxon>
        <taxon>Liliopsida</taxon>
        <taxon>Poales</taxon>
        <taxon>Poaceae</taxon>
        <taxon>PACMAD clade</taxon>
        <taxon>Chloridoideae</taxon>
        <taxon>Cynodonteae</taxon>
        <taxon>Eleusininae</taxon>
        <taxon>Eleusine</taxon>
    </lineage>
</organism>
<accession>A0AAV5ERY7</accession>
<dbReference type="Gene3D" id="3.40.1440.10">
    <property type="entry name" value="GIY-YIG endonuclease"/>
    <property type="match status" value="1"/>
</dbReference>
<evidence type="ECO:0000256" key="3">
    <source>
        <dbReference type="ARBA" id="ARBA00022763"/>
    </source>
</evidence>
<dbReference type="EMBL" id="BQKI01000077">
    <property type="protein sequence ID" value="GJN24975.1"/>
    <property type="molecule type" value="Genomic_DNA"/>
</dbReference>
<dbReference type="PANTHER" id="PTHR20208">
    <property type="entry name" value="STRUCTURE-SPECIFIC ENDONUCLEASE SUBUNIT SLX1"/>
    <property type="match status" value="1"/>
</dbReference>
<sequence>MAQRAVGRVTRQPRKPSAPSPAAGGEDSAAEDARPQAPPTKRPGAGGGFFCCYLLRSMCPRLKGRTYIGFTVNPRRRIRQHNGEISSGAWRTRKGRPWEMVLCIYGFPSNVAALQFEWAWQHPRESLAVREAASSFKSLSGAGTKVKLAYTMLNLPSWENHGSCLCRVQCFCVISLNLTVNFFSSTSTKFAAGCPPLPSQMETVICPMEDLQCNTEAIREEQGPSSEVNLGPESLHRVEHSSELLSMDMQTRTAEYDVDEDDYSSDDLALMERDGILDLTEPDGSRTLPQCSLSSSSDDGPSSQEDDINEDSQAHQGPQDCPPRDQHYWKQLSTDQLQPTHEQTRSAVYDVQENSYSSDEFVPMEWDGILDLTEPYKSRTWPNCSFSSDVDRDGDVIEDEVGHVSPVWKVSAGSADGGDDGVVHDELAQTSTTLMLDTGCDSDCGDSGVTNDELGQASPMLMVDVGTDKGERDVVVDLVTPTPVGRLWRRAGADNICPRIIDLTASPVVIEL</sequence>
<feature type="domain" description="GIY-YIG" evidence="10">
    <location>
        <begin position="48"/>
        <end position="130"/>
    </location>
</feature>
<dbReference type="PROSITE" id="PS50164">
    <property type="entry name" value="GIY_YIG"/>
    <property type="match status" value="1"/>
</dbReference>
<evidence type="ECO:0000313" key="11">
    <source>
        <dbReference type="EMBL" id="GJN24975.1"/>
    </source>
</evidence>
<keyword evidence="6 8" id="KW-0234">DNA repair</keyword>
<protein>
    <recommendedName>
        <fullName evidence="8">Structure-specific endonuclease subunit SLX1 homolog</fullName>
        <ecNumber evidence="8">3.1.-.-</ecNumber>
    </recommendedName>
</protein>
<dbReference type="GO" id="GO:0033557">
    <property type="term" value="C:Slx1-Slx4 complex"/>
    <property type="evidence" value="ECO:0007669"/>
    <property type="project" value="UniProtKB-UniRule"/>
</dbReference>
<evidence type="ECO:0000256" key="4">
    <source>
        <dbReference type="ARBA" id="ARBA00022801"/>
    </source>
</evidence>
<comment type="function">
    <text evidence="8">Catalytic subunit of a heterodimeric structure-specific endonuclease that resolves DNA secondary structures generated during DNA repair and recombination. Has endonuclease activity towards branched DNA substrates, introducing single-strand cuts in duplex DNA close to junctions with ss-DNA.</text>
</comment>
<feature type="region of interest" description="Disordered" evidence="9">
    <location>
        <begin position="279"/>
        <end position="326"/>
    </location>
</feature>
<comment type="subunit">
    <text evidence="8">Forms a heterodimer with a member of the SLX4 family.</text>
</comment>
<comment type="caution">
    <text evidence="8">Lacks conserved residue(s) required for the propagation of feature annotation.</text>
</comment>
<evidence type="ECO:0000256" key="7">
    <source>
        <dbReference type="ARBA" id="ARBA00023242"/>
    </source>
</evidence>
<evidence type="ECO:0000313" key="12">
    <source>
        <dbReference type="Proteomes" id="UP001054889"/>
    </source>
</evidence>
<dbReference type="AlphaFoldDB" id="A0AAV5ERY7"/>
<dbReference type="Proteomes" id="UP001054889">
    <property type="component" value="Unassembled WGS sequence"/>
</dbReference>
<evidence type="ECO:0000256" key="1">
    <source>
        <dbReference type="ARBA" id="ARBA00022722"/>
    </source>
</evidence>
<comment type="cofactor">
    <cofactor evidence="8">
        <name>a divalent metal cation</name>
        <dbReference type="ChEBI" id="CHEBI:60240"/>
    </cofactor>
</comment>
<keyword evidence="12" id="KW-1185">Reference proteome</keyword>
<evidence type="ECO:0000256" key="8">
    <source>
        <dbReference type="HAMAP-Rule" id="MF_03100"/>
    </source>
</evidence>
<dbReference type="PANTHER" id="PTHR20208:SF10">
    <property type="entry name" value="STRUCTURE-SPECIFIC ENDONUCLEASE SUBUNIT SLX1"/>
    <property type="match status" value="1"/>
</dbReference>
<dbReference type="SMART" id="SM00465">
    <property type="entry name" value="GIYc"/>
    <property type="match status" value="1"/>
</dbReference>
<dbReference type="InterPro" id="IPR000305">
    <property type="entry name" value="GIY-YIG_endonuc"/>
</dbReference>
<keyword evidence="4 8" id="KW-0378">Hydrolase</keyword>
<dbReference type="InterPro" id="IPR027520">
    <property type="entry name" value="Slx1"/>
</dbReference>
<comment type="subcellular location">
    <subcellularLocation>
        <location evidence="8">Nucleus</location>
    </subcellularLocation>
</comment>
<dbReference type="GO" id="GO:0008821">
    <property type="term" value="F:crossover junction DNA endonuclease activity"/>
    <property type="evidence" value="ECO:0007669"/>
    <property type="project" value="TreeGrafter"/>
</dbReference>
<reference evidence="11" key="2">
    <citation type="submission" date="2021-12" db="EMBL/GenBank/DDBJ databases">
        <title>Resequencing data analysis of finger millet.</title>
        <authorList>
            <person name="Hatakeyama M."/>
            <person name="Aluri S."/>
            <person name="Balachadran M.T."/>
            <person name="Sivarajan S.R."/>
            <person name="Poveda L."/>
            <person name="Shimizu-Inatsugi R."/>
            <person name="Schlapbach R."/>
            <person name="Sreeman S.M."/>
            <person name="Shimizu K.K."/>
        </authorList>
    </citation>
    <scope>NUCLEOTIDE SEQUENCE</scope>
</reference>
<keyword evidence="2 8" id="KW-0255">Endonuclease</keyword>
<dbReference type="GO" id="GO:0017108">
    <property type="term" value="F:5'-flap endonuclease activity"/>
    <property type="evidence" value="ECO:0007669"/>
    <property type="project" value="InterPro"/>
</dbReference>
<evidence type="ECO:0000256" key="9">
    <source>
        <dbReference type="SAM" id="MobiDB-lite"/>
    </source>
</evidence>
<feature type="region of interest" description="Disordered" evidence="9">
    <location>
        <begin position="219"/>
        <end position="238"/>
    </location>
</feature>
<evidence type="ECO:0000256" key="5">
    <source>
        <dbReference type="ARBA" id="ARBA00023172"/>
    </source>
</evidence>
<dbReference type="FunFam" id="3.40.1440.10:FF:000005">
    <property type="entry name" value="Structure-specific endonuclease subunit SLX1 homolog"/>
    <property type="match status" value="1"/>
</dbReference>
<evidence type="ECO:0000256" key="6">
    <source>
        <dbReference type="ARBA" id="ARBA00023204"/>
    </source>
</evidence>
<dbReference type="CDD" id="cd10455">
    <property type="entry name" value="GIY-YIG_SLX1"/>
    <property type="match status" value="1"/>
</dbReference>
<comment type="similarity">
    <text evidence="8">Belongs to the SLX1 family.</text>
</comment>
<dbReference type="InterPro" id="IPR035901">
    <property type="entry name" value="GIY-YIG_endonuc_sf"/>
</dbReference>
<feature type="region of interest" description="Disordered" evidence="9">
    <location>
        <begin position="1"/>
        <end position="42"/>
    </location>
</feature>
<evidence type="ECO:0000259" key="10">
    <source>
        <dbReference type="PROSITE" id="PS50164"/>
    </source>
</evidence>
<proteinExistence type="inferred from homology"/>
<comment type="caution">
    <text evidence="11">The sequence shown here is derived from an EMBL/GenBank/DDBJ whole genome shotgun (WGS) entry which is preliminary data.</text>
</comment>